<dbReference type="InterPro" id="IPR010583">
    <property type="entry name" value="MipA"/>
</dbReference>
<protein>
    <submittedName>
        <fullName evidence="7">MipA/OmpV family protein</fullName>
    </submittedName>
</protein>
<comment type="subcellular location">
    <subcellularLocation>
        <location evidence="1">Cell outer membrane</location>
    </subcellularLocation>
</comment>
<dbReference type="Proteomes" id="UP001620262">
    <property type="component" value="Unassembled WGS sequence"/>
</dbReference>
<dbReference type="Pfam" id="PF06629">
    <property type="entry name" value="MipA"/>
    <property type="match status" value="1"/>
</dbReference>
<evidence type="ECO:0000256" key="3">
    <source>
        <dbReference type="ARBA" id="ARBA00022729"/>
    </source>
</evidence>
<evidence type="ECO:0000256" key="6">
    <source>
        <dbReference type="SAM" id="SignalP"/>
    </source>
</evidence>
<evidence type="ECO:0000256" key="1">
    <source>
        <dbReference type="ARBA" id="ARBA00004442"/>
    </source>
</evidence>
<evidence type="ECO:0000313" key="8">
    <source>
        <dbReference type="Proteomes" id="UP001620262"/>
    </source>
</evidence>
<dbReference type="EMBL" id="JBJDOT010000006">
    <property type="protein sequence ID" value="MFK3863524.1"/>
    <property type="molecule type" value="Genomic_DNA"/>
</dbReference>
<feature type="chain" id="PRO_5046324191" evidence="6">
    <location>
        <begin position="24"/>
        <end position="286"/>
    </location>
</feature>
<evidence type="ECO:0000313" key="7">
    <source>
        <dbReference type="EMBL" id="MFK3863524.1"/>
    </source>
</evidence>
<evidence type="ECO:0000256" key="2">
    <source>
        <dbReference type="ARBA" id="ARBA00005722"/>
    </source>
</evidence>
<keyword evidence="4" id="KW-0472">Membrane</keyword>
<name>A0ABW8KXE3_9GAMM</name>
<keyword evidence="8" id="KW-1185">Reference proteome</keyword>
<organism evidence="7 8">
    <name type="scientific">Pseudoalteromonas rhizosphaerae</name>
    <dbReference type="NCBI Taxonomy" id="2518973"/>
    <lineage>
        <taxon>Bacteria</taxon>
        <taxon>Pseudomonadati</taxon>
        <taxon>Pseudomonadota</taxon>
        <taxon>Gammaproteobacteria</taxon>
        <taxon>Alteromonadales</taxon>
        <taxon>Pseudoalteromonadaceae</taxon>
        <taxon>Pseudoalteromonas</taxon>
    </lineage>
</organism>
<evidence type="ECO:0000256" key="5">
    <source>
        <dbReference type="ARBA" id="ARBA00023237"/>
    </source>
</evidence>
<comment type="caution">
    <text evidence="7">The sequence shown here is derived from an EMBL/GenBank/DDBJ whole genome shotgun (WGS) entry which is preliminary data.</text>
</comment>
<keyword evidence="3 6" id="KW-0732">Signal</keyword>
<feature type="signal peptide" evidence="6">
    <location>
        <begin position="1"/>
        <end position="23"/>
    </location>
</feature>
<reference evidence="7 8" key="1">
    <citation type="submission" date="2024-11" db="EMBL/GenBank/DDBJ databases">
        <title>The Natural Products Discovery Center: Release of the First 8490 Sequenced Strains for Exploring Actinobacteria Biosynthetic Diversity.</title>
        <authorList>
            <person name="Kalkreuter E."/>
            <person name="Kautsar S.A."/>
            <person name="Yang D."/>
            <person name="Bader C.D."/>
            <person name="Teijaro C.N."/>
            <person name="Fluegel L."/>
            <person name="Davis C.M."/>
            <person name="Simpson J.R."/>
            <person name="Lauterbach L."/>
            <person name="Steele A.D."/>
            <person name="Gui C."/>
            <person name="Meng S."/>
            <person name="Li G."/>
            <person name="Viehrig K."/>
            <person name="Ye F."/>
            <person name="Su P."/>
            <person name="Kiefer A.F."/>
            <person name="Nichols A."/>
            <person name="Cepeda A.J."/>
            <person name="Yan W."/>
            <person name="Fan B."/>
            <person name="Jiang Y."/>
            <person name="Adhikari A."/>
            <person name="Zheng C.-J."/>
            <person name="Schuster L."/>
            <person name="Cowan T.M."/>
            <person name="Smanski M.J."/>
            <person name="Chevrette M.G."/>
            <person name="De Carvalho L.P.S."/>
            <person name="Shen B."/>
        </authorList>
    </citation>
    <scope>NUCLEOTIDE SEQUENCE [LARGE SCALE GENOMIC DNA]</scope>
    <source>
        <strain evidence="7 8">NPDC078403</strain>
    </source>
</reference>
<dbReference type="PANTHER" id="PTHR38776:SF1">
    <property type="entry name" value="MLTA-INTERACTING PROTEIN-RELATED"/>
    <property type="match status" value="1"/>
</dbReference>
<proteinExistence type="inferred from homology"/>
<comment type="similarity">
    <text evidence="2">Belongs to the MipA/OmpV family.</text>
</comment>
<dbReference type="RefSeq" id="WP_404675014.1">
    <property type="nucleotide sequence ID" value="NZ_JBJDOT010000006.1"/>
</dbReference>
<dbReference type="PANTHER" id="PTHR38776">
    <property type="entry name" value="MLTA-INTERACTING PROTEIN-RELATED"/>
    <property type="match status" value="1"/>
</dbReference>
<sequence length="286" mass="32415">MKSIVNILTALCISVWLTVPCFAQPSEVEPVQDITTGQWHLSLNTGLGVITNPLAGGGDLPLVLIPDIAYYGEQFFFDNGRLGYSLIQDSPHTFNLVTEFNSETRFFVDWHPSNIFALRSESSFTNSENELQIQQPSLDIRELDKRKWALDAGLSYHYSYQQHVFSVQALADVSGVYDGWRSALQWQMHKNIGELQVKPTIGIWYKSAALNTYFYGVTEKESPVRAIEVGSSWQPYAKIDARWPLNGANSLRFHLAYYDYSALADDSPLFEQTYSLTAFIGFDHIF</sequence>
<evidence type="ECO:0000256" key="4">
    <source>
        <dbReference type="ARBA" id="ARBA00023136"/>
    </source>
</evidence>
<accession>A0ABW8KXE3</accession>
<keyword evidence="5" id="KW-0998">Cell outer membrane</keyword>
<gene>
    <name evidence="7" type="ORF">ACI2JU_06480</name>
</gene>